<sequence>MPGSHPQMNASDLAVGDHVAMREIAVDMAAFTQFAALTGDRHPIHYDAGYAIAKGFRGPVAHGLLLLSLSALGATDLSDRLHESMVAMTGVQARFLGPVIAGDVLRFDYTVAAIRPHADGLAKVSFDVTIRRIDPARPKAASGETHATRPEGLFTLEFLLKDHPSPSHASEH</sequence>
<dbReference type="CDD" id="cd03441">
    <property type="entry name" value="R_hydratase_like"/>
    <property type="match status" value="1"/>
</dbReference>
<dbReference type="InterPro" id="IPR050965">
    <property type="entry name" value="UPF0336/Enoyl-CoA_hydratase"/>
</dbReference>
<gene>
    <name evidence="2" type="ORF">CAL29_06990</name>
</gene>
<dbReference type="GO" id="GO:0006633">
    <property type="term" value="P:fatty acid biosynthetic process"/>
    <property type="evidence" value="ECO:0007669"/>
    <property type="project" value="TreeGrafter"/>
</dbReference>
<evidence type="ECO:0000259" key="1">
    <source>
        <dbReference type="Pfam" id="PF01575"/>
    </source>
</evidence>
<dbReference type="SUPFAM" id="SSF54637">
    <property type="entry name" value="Thioesterase/thiol ester dehydrase-isomerase"/>
    <property type="match status" value="1"/>
</dbReference>
<reference evidence="3" key="1">
    <citation type="submission" date="2017-05" db="EMBL/GenBank/DDBJ databases">
        <title>Complete and WGS of Bordetella genogroups.</title>
        <authorList>
            <person name="Spilker T."/>
            <person name="Lipuma J."/>
        </authorList>
    </citation>
    <scope>NUCLEOTIDE SEQUENCE [LARGE SCALE GENOMIC DNA]</scope>
    <source>
        <strain evidence="3">AU16122</strain>
    </source>
</reference>
<evidence type="ECO:0000313" key="3">
    <source>
        <dbReference type="Proteomes" id="UP000216020"/>
    </source>
</evidence>
<dbReference type="OrthoDB" id="9800237at2"/>
<protein>
    <recommendedName>
        <fullName evidence="1">MaoC-like domain-containing protein</fullName>
    </recommendedName>
</protein>
<dbReference type="InterPro" id="IPR029069">
    <property type="entry name" value="HotDog_dom_sf"/>
</dbReference>
<evidence type="ECO:0000313" key="2">
    <source>
        <dbReference type="EMBL" id="OZI38083.1"/>
    </source>
</evidence>
<dbReference type="GO" id="GO:0019171">
    <property type="term" value="F:(3R)-hydroxyacyl-[acyl-carrier-protein] dehydratase activity"/>
    <property type="evidence" value="ECO:0007669"/>
    <property type="project" value="TreeGrafter"/>
</dbReference>
<name>A0A261SP62_9BORD</name>
<dbReference type="Proteomes" id="UP000216020">
    <property type="component" value="Unassembled WGS sequence"/>
</dbReference>
<dbReference type="Gene3D" id="3.10.129.10">
    <property type="entry name" value="Hotdog Thioesterase"/>
    <property type="match status" value="1"/>
</dbReference>
<dbReference type="EMBL" id="NEVM01000001">
    <property type="protein sequence ID" value="OZI38083.1"/>
    <property type="molecule type" value="Genomic_DNA"/>
</dbReference>
<feature type="domain" description="MaoC-like" evidence="1">
    <location>
        <begin position="17"/>
        <end position="117"/>
    </location>
</feature>
<dbReference type="PANTHER" id="PTHR43437:SF3">
    <property type="entry name" value="HYDROXYACYL-THIOESTER DEHYDRATASE TYPE 2, MITOCHONDRIAL"/>
    <property type="match status" value="1"/>
</dbReference>
<accession>A0A261SP62</accession>
<dbReference type="PANTHER" id="PTHR43437">
    <property type="entry name" value="HYDROXYACYL-THIOESTER DEHYDRATASE TYPE 2, MITOCHONDRIAL-RELATED"/>
    <property type="match status" value="1"/>
</dbReference>
<keyword evidence="3" id="KW-1185">Reference proteome</keyword>
<dbReference type="Pfam" id="PF01575">
    <property type="entry name" value="MaoC_dehydratas"/>
    <property type="match status" value="1"/>
</dbReference>
<organism evidence="2 3">
    <name type="scientific">Bordetella genomosp. 10</name>
    <dbReference type="NCBI Taxonomy" id="1416804"/>
    <lineage>
        <taxon>Bacteria</taxon>
        <taxon>Pseudomonadati</taxon>
        <taxon>Pseudomonadota</taxon>
        <taxon>Betaproteobacteria</taxon>
        <taxon>Burkholderiales</taxon>
        <taxon>Alcaligenaceae</taxon>
        <taxon>Bordetella</taxon>
    </lineage>
</organism>
<proteinExistence type="predicted"/>
<dbReference type="AlphaFoldDB" id="A0A261SP62"/>
<dbReference type="InterPro" id="IPR002539">
    <property type="entry name" value="MaoC-like_dom"/>
</dbReference>
<comment type="caution">
    <text evidence="2">The sequence shown here is derived from an EMBL/GenBank/DDBJ whole genome shotgun (WGS) entry which is preliminary data.</text>
</comment>